<keyword evidence="2" id="KW-0830">Ubiquinone</keyword>
<dbReference type="Gene3D" id="3.40.50.150">
    <property type="entry name" value="Vaccinia Virus protein VP39"/>
    <property type="match status" value="1"/>
</dbReference>
<proteinExistence type="predicted"/>
<accession>A0ABV2PDL9</accession>
<feature type="domain" description="Methyltransferase type 11" evidence="1">
    <location>
        <begin position="54"/>
        <end position="149"/>
    </location>
</feature>
<sequence>MEKKMTTDEAIKRWNRHAECFTASYDEHGGIHREVLLNPAIFSLLDNVQGKKLLDAGCGEGYLSRILAKQGAMMTAVDYAEKMIEIAKERTTSKEAIVYKQGNCEKLDFLTDAQFDMIVSNMVLQDLENYEAALSEMYRLLKQGGSFIFSILHPCFITPNSGWERNEQVNKQYWKVQRYFYEGVYDQRFPIDSDEKIVFYHRTLTSYIKAIIKIGFTLEDVIEPMPSKEMLGKYPQFEEDLHCADFIVFKLRK</sequence>
<dbReference type="InterPro" id="IPR013216">
    <property type="entry name" value="Methyltransf_11"/>
</dbReference>
<comment type="caution">
    <text evidence="2">The sequence shown here is derived from an EMBL/GenBank/DDBJ whole genome shotgun (WGS) entry which is preliminary data.</text>
</comment>
<dbReference type="SUPFAM" id="SSF53335">
    <property type="entry name" value="S-adenosyl-L-methionine-dependent methyltransferases"/>
    <property type="match status" value="1"/>
</dbReference>
<dbReference type="CDD" id="cd02440">
    <property type="entry name" value="AdoMet_MTases"/>
    <property type="match status" value="1"/>
</dbReference>
<dbReference type="Proteomes" id="UP001549363">
    <property type="component" value="Unassembled WGS sequence"/>
</dbReference>
<protein>
    <submittedName>
        <fullName evidence="2">Ubiquinone/menaquinone biosynthesis C-methylase UbiE</fullName>
    </submittedName>
</protein>
<keyword evidence="3" id="KW-1185">Reference proteome</keyword>
<evidence type="ECO:0000259" key="1">
    <source>
        <dbReference type="Pfam" id="PF08241"/>
    </source>
</evidence>
<organism evidence="2 3">
    <name type="scientific">Lysinibacillus parviboronicapiens</name>
    <dbReference type="NCBI Taxonomy" id="436516"/>
    <lineage>
        <taxon>Bacteria</taxon>
        <taxon>Bacillati</taxon>
        <taxon>Bacillota</taxon>
        <taxon>Bacilli</taxon>
        <taxon>Bacillales</taxon>
        <taxon>Bacillaceae</taxon>
        <taxon>Lysinibacillus</taxon>
    </lineage>
</organism>
<dbReference type="EMBL" id="JBEPSB010000001">
    <property type="protein sequence ID" value="MET4558909.1"/>
    <property type="molecule type" value="Genomic_DNA"/>
</dbReference>
<dbReference type="Pfam" id="PF08241">
    <property type="entry name" value="Methyltransf_11"/>
    <property type="match status" value="1"/>
</dbReference>
<reference evidence="2 3" key="1">
    <citation type="submission" date="2024-06" db="EMBL/GenBank/DDBJ databases">
        <title>Sorghum-associated microbial communities from plants grown in Nebraska, USA.</title>
        <authorList>
            <person name="Schachtman D."/>
        </authorList>
    </citation>
    <scope>NUCLEOTIDE SEQUENCE [LARGE SCALE GENOMIC DNA]</scope>
    <source>
        <strain evidence="2 3">736</strain>
    </source>
</reference>
<dbReference type="RefSeq" id="WP_238602105.1">
    <property type="nucleotide sequence ID" value="NZ_CP073713.1"/>
</dbReference>
<dbReference type="PANTHER" id="PTHR43861">
    <property type="entry name" value="TRANS-ACONITATE 2-METHYLTRANSFERASE-RELATED"/>
    <property type="match status" value="1"/>
</dbReference>
<name>A0ABV2PDL9_9BACI</name>
<evidence type="ECO:0000313" key="3">
    <source>
        <dbReference type="Proteomes" id="UP001549363"/>
    </source>
</evidence>
<dbReference type="InterPro" id="IPR029063">
    <property type="entry name" value="SAM-dependent_MTases_sf"/>
</dbReference>
<evidence type="ECO:0000313" key="2">
    <source>
        <dbReference type="EMBL" id="MET4558909.1"/>
    </source>
</evidence>
<gene>
    <name evidence="2" type="ORF">ABIA69_000052</name>
</gene>